<evidence type="ECO:0000256" key="9">
    <source>
        <dbReference type="ARBA" id="ARBA00022932"/>
    </source>
</evidence>
<dbReference type="InterPro" id="IPR049821">
    <property type="entry name" value="PolIIIA_DnaE1_PHP"/>
</dbReference>
<accession>A0A5D4GRS8</accession>
<name>A0A5D4GRS8_9HYPH</name>
<keyword evidence="5" id="KW-0963">Cytoplasm</keyword>
<dbReference type="NCBIfam" id="NF004226">
    <property type="entry name" value="PRK05673.1"/>
    <property type="match status" value="1"/>
</dbReference>
<dbReference type="InterPro" id="IPR029460">
    <property type="entry name" value="DNAPol_HHH"/>
</dbReference>
<comment type="similarity">
    <text evidence="2">Belongs to the DNA polymerase type-C family. DnaE subfamily.</text>
</comment>
<evidence type="ECO:0000256" key="7">
    <source>
        <dbReference type="ARBA" id="ARBA00022695"/>
    </source>
</evidence>
<dbReference type="CDD" id="cd04485">
    <property type="entry name" value="DnaE_OBF"/>
    <property type="match status" value="1"/>
</dbReference>
<dbReference type="InterPro" id="IPR040982">
    <property type="entry name" value="DNA_pol3_finger"/>
</dbReference>
<organism evidence="14 15">
    <name type="scientific">Neoaquamicrobium microcysteis</name>
    <dbReference type="NCBI Taxonomy" id="2682781"/>
    <lineage>
        <taxon>Bacteria</taxon>
        <taxon>Pseudomonadati</taxon>
        <taxon>Pseudomonadota</taxon>
        <taxon>Alphaproteobacteria</taxon>
        <taxon>Hyphomicrobiales</taxon>
        <taxon>Phyllobacteriaceae</taxon>
        <taxon>Neoaquamicrobium</taxon>
    </lineage>
</organism>
<dbReference type="Pfam" id="PF02811">
    <property type="entry name" value="PHP"/>
    <property type="match status" value="1"/>
</dbReference>
<comment type="subunit">
    <text evidence="11">DNA polymerase III contains a core (composed of alpha, epsilon and theta chains) that associates with a tau subunit. This core dimerizes to form the POLIII' complex. PolIII' associates with the gamma complex (composed of gamma, delta, delta', psi and chi chains) and with the beta chain to form the complete DNA polymerase III complex.</text>
</comment>
<dbReference type="Gene3D" id="3.20.20.140">
    <property type="entry name" value="Metal-dependent hydrolases"/>
    <property type="match status" value="1"/>
</dbReference>
<dbReference type="InterPro" id="IPR004013">
    <property type="entry name" value="PHP_dom"/>
</dbReference>
<dbReference type="PANTHER" id="PTHR32294">
    <property type="entry name" value="DNA POLYMERASE III SUBUNIT ALPHA"/>
    <property type="match status" value="1"/>
</dbReference>
<dbReference type="InterPro" id="IPR003141">
    <property type="entry name" value="Pol/His_phosphatase_N"/>
</dbReference>
<dbReference type="SUPFAM" id="SSF160975">
    <property type="entry name" value="AF1531-like"/>
    <property type="match status" value="1"/>
</dbReference>
<gene>
    <name evidence="14" type="primary">dnaE</name>
    <name evidence="14" type="ORF">FY036_16655</name>
</gene>
<dbReference type="GO" id="GO:0006260">
    <property type="term" value="P:DNA replication"/>
    <property type="evidence" value="ECO:0007669"/>
    <property type="project" value="UniProtKB-KW"/>
</dbReference>
<dbReference type="InterPro" id="IPR041931">
    <property type="entry name" value="DNA_pol3_alpha_thumb_dom"/>
</dbReference>
<dbReference type="NCBIfam" id="TIGR00594">
    <property type="entry name" value="polc"/>
    <property type="match status" value="1"/>
</dbReference>
<evidence type="ECO:0000256" key="6">
    <source>
        <dbReference type="ARBA" id="ARBA00022679"/>
    </source>
</evidence>
<keyword evidence="15" id="KW-1185">Reference proteome</keyword>
<dbReference type="GO" id="GO:0008408">
    <property type="term" value="F:3'-5' exonuclease activity"/>
    <property type="evidence" value="ECO:0007669"/>
    <property type="project" value="InterPro"/>
</dbReference>
<sequence length="1172" mass="128540">MAISDDPIRAAARGGASAAKAATFVHLRVHSQYSLLEGALPLGKIIGHAVKDRAPAIAVTDTNNLFGALEFAQKASKDGIQPIVGCQMDVAFGDASADASRQNGGRRQGPDVQPLVLIAASEEGYANLVRLVSRAYLDVPAGGPAHVEAGWLAELSSGVICLTGGERGPIGTALRTDHRALAEARLIQLKQAFGDRLYVELQRFRGYDKSIENAAIDLAYTHDLPLVATNEAFFPAGDDYEAHDALLAIADGSVVAVDDRRRLTPDHHLKSQAQMIALFADLPEAVASTVEIAKRCSYYPQTRNPILPRFTGADTQNPDEALAAEADELARQAREGLEARLAAHGPTTGYTEQNYRDRLEFEIGIITKMGFPGYFLIVADFIKWAKAHDIPVGPGRGSGAGSLVAYALTITDVDPLRFSLLFERFLNPDRVSMPDFDIDFCQDRREEVIRYVQQKYGRDQVGQIITFGSLQARAVLRDVGRVLQMPYGQVDRLCKMVPANPANPVKLKDAVEAEPRFAEEVEKEPVVQNLLDIAMKLEGLYRHASTHAAGIVIGDRPLSELVPMYRDPRSDMPVTQFNMKWVEQAGLVKFDFLGLKTLTVLETAVKLIRRRGVAIDLATIPLDDPDTYAMLSRGEVVGVFQVESAGMRKALIGMKPDRIEDIIALVALYRPGPMENIPTYNARKHGEEEIASIHPMIDHLVKETQGVIVYQEQVMQIAQELAGYSLGEADLLRRAMGKKIRAEMDKQRERFVTGAMEKAVSKPQANMIFDLLAKFADYGFNKSHAAAYAIVSYQTAYLKAHYPVEFLAASMTLDMNNTDKLADFSADAMRLGIDVVPPSVKTSHRPFEVGDNRIFYSLAAIKGVGEAAVDHIVEKRNERPFESLEDFCSRVDPRIVGKRVFESLIAAGAFDCFGYDRASLMAGLERMMGMAARAQENAASGQTDIFGAALGAQPEKLVLPACDAWLPAERLHREFAAVGFYLSAHPLDEYKALLEKMRVQNWAEFQVAVKRGATAGRLAGTITSKQERKTRTGNKMGVVNFSDTTGQFEAVLFSEALAQFRDVLEPGRSVVITVAAEDRPEGVNLRIQTAQALEDEAVRHQKEMRIYLRDPAPLGGIASQLSVRGEGQVSFIVIKPEGQGEIEISLPDRYRITPQIASAMKAVHGVVDVELV</sequence>
<evidence type="ECO:0000313" key="14">
    <source>
        <dbReference type="EMBL" id="TYR31058.1"/>
    </source>
</evidence>
<dbReference type="OrthoDB" id="9803237at2"/>
<dbReference type="Pfam" id="PF17657">
    <property type="entry name" value="DNA_pol3_finger"/>
    <property type="match status" value="1"/>
</dbReference>
<proteinExistence type="inferred from homology"/>
<dbReference type="EC" id="2.7.7.7" evidence="3"/>
<reference evidence="14 15" key="2">
    <citation type="submission" date="2019-09" db="EMBL/GenBank/DDBJ databases">
        <title>Mesorhizobium sp. MaA-C15 isolated from Microcystis aeruginosa.</title>
        <authorList>
            <person name="Jeong S.E."/>
            <person name="Jin H.M."/>
            <person name="Jeon C.O."/>
        </authorList>
    </citation>
    <scope>NUCLEOTIDE SEQUENCE [LARGE SCALE GENOMIC DNA]</scope>
    <source>
        <strain evidence="14 15">MaA-C15</strain>
    </source>
</reference>
<evidence type="ECO:0000313" key="15">
    <source>
        <dbReference type="Proteomes" id="UP000323258"/>
    </source>
</evidence>
<keyword evidence="7 14" id="KW-0548">Nucleotidyltransferase</keyword>
<dbReference type="GO" id="GO:0005737">
    <property type="term" value="C:cytoplasm"/>
    <property type="evidence" value="ECO:0007669"/>
    <property type="project" value="UniProtKB-SubCell"/>
</dbReference>
<dbReference type="SUPFAM" id="SSF89550">
    <property type="entry name" value="PHP domain-like"/>
    <property type="match status" value="1"/>
</dbReference>
<evidence type="ECO:0000256" key="11">
    <source>
        <dbReference type="ARBA" id="ARBA00026073"/>
    </source>
</evidence>
<dbReference type="AlphaFoldDB" id="A0A5D4GRS8"/>
<dbReference type="Gene3D" id="1.10.150.870">
    <property type="match status" value="1"/>
</dbReference>
<dbReference type="EMBL" id="VSZS01000065">
    <property type="protein sequence ID" value="TYR31058.1"/>
    <property type="molecule type" value="Genomic_DNA"/>
</dbReference>
<dbReference type="Proteomes" id="UP000323258">
    <property type="component" value="Unassembled WGS sequence"/>
</dbReference>
<protein>
    <recommendedName>
        <fullName evidence="4">DNA polymerase III subunit alpha</fullName>
        <ecNumber evidence="3">2.7.7.7</ecNumber>
    </recommendedName>
</protein>
<comment type="catalytic activity">
    <reaction evidence="12">
        <text>DNA(n) + a 2'-deoxyribonucleoside 5'-triphosphate = DNA(n+1) + diphosphate</text>
        <dbReference type="Rhea" id="RHEA:22508"/>
        <dbReference type="Rhea" id="RHEA-COMP:17339"/>
        <dbReference type="Rhea" id="RHEA-COMP:17340"/>
        <dbReference type="ChEBI" id="CHEBI:33019"/>
        <dbReference type="ChEBI" id="CHEBI:61560"/>
        <dbReference type="ChEBI" id="CHEBI:173112"/>
        <dbReference type="EC" id="2.7.7.7"/>
    </reaction>
</comment>
<dbReference type="Pfam" id="PF07733">
    <property type="entry name" value="DNA_pol3_alpha"/>
    <property type="match status" value="1"/>
</dbReference>
<evidence type="ECO:0000256" key="2">
    <source>
        <dbReference type="ARBA" id="ARBA00009496"/>
    </source>
</evidence>
<dbReference type="InterPro" id="IPR016195">
    <property type="entry name" value="Pol/histidinol_Pase-like"/>
</dbReference>
<evidence type="ECO:0000259" key="13">
    <source>
        <dbReference type="SMART" id="SM00481"/>
    </source>
</evidence>
<keyword evidence="8" id="KW-0235">DNA replication</keyword>
<comment type="subcellular location">
    <subcellularLocation>
        <location evidence="1">Cytoplasm</location>
    </subcellularLocation>
</comment>
<reference evidence="14 15" key="1">
    <citation type="submission" date="2019-08" db="EMBL/GenBank/DDBJ databases">
        <authorList>
            <person name="Seo Y.L."/>
        </authorList>
    </citation>
    <scope>NUCLEOTIDE SEQUENCE [LARGE SCALE GENOMIC DNA]</scope>
    <source>
        <strain evidence="14 15">MaA-C15</strain>
    </source>
</reference>
<dbReference type="Gene3D" id="1.10.10.1600">
    <property type="entry name" value="Bacterial DNA polymerase III alpha subunit, thumb domain"/>
    <property type="match status" value="1"/>
</dbReference>
<dbReference type="InterPro" id="IPR011708">
    <property type="entry name" value="DNA_pol3_alpha_NTPase_dom"/>
</dbReference>
<evidence type="ECO:0000256" key="4">
    <source>
        <dbReference type="ARBA" id="ARBA00019114"/>
    </source>
</evidence>
<dbReference type="GO" id="GO:0003887">
    <property type="term" value="F:DNA-directed DNA polymerase activity"/>
    <property type="evidence" value="ECO:0007669"/>
    <property type="project" value="UniProtKB-KW"/>
</dbReference>
<dbReference type="GO" id="GO:0003676">
    <property type="term" value="F:nucleic acid binding"/>
    <property type="evidence" value="ECO:0007669"/>
    <property type="project" value="InterPro"/>
</dbReference>
<evidence type="ECO:0000256" key="1">
    <source>
        <dbReference type="ARBA" id="ARBA00004496"/>
    </source>
</evidence>
<dbReference type="PANTHER" id="PTHR32294:SF0">
    <property type="entry name" value="DNA POLYMERASE III SUBUNIT ALPHA"/>
    <property type="match status" value="1"/>
</dbReference>
<keyword evidence="6 14" id="KW-0808">Transferase</keyword>
<evidence type="ECO:0000256" key="12">
    <source>
        <dbReference type="ARBA" id="ARBA00049244"/>
    </source>
</evidence>
<dbReference type="Pfam" id="PF14579">
    <property type="entry name" value="HHH_6"/>
    <property type="match status" value="1"/>
</dbReference>
<feature type="domain" description="Polymerase/histidinol phosphatase N-terminal" evidence="13">
    <location>
        <begin position="25"/>
        <end position="92"/>
    </location>
</feature>
<comment type="caution">
    <text evidence="14">The sequence shown here is derived from an EMBL/GenBank/DDBJ whole genome shotgun (WGS) entry which is preliminary data.</text>
</comment>
<keyword evidence="9" id="KW-0239">DNA-directed DNA polymerase</keyword>
<comment type="function">
    <text evidence="10">DNA polymerase III is a complex, multichain enzyme responsible for most of the replicative synthesis in bacteria. This DNA polymerase also exhibits 3' to 5' exonuclease activity. The alpha chain is the DNA polymerase.</text>
</comment>
<evidence type="ECO:0000256" key="3">
    <source>
        <dbReference type="ARBA" id="ARBA00012417"/>
    </source>
</evidence>
<evidence type="ECO:0000256" key="8">
    <source>
        <dbReference type="ARBA" id="ARBA00022705"/>
    </source>
</evidence>
<dbReference type="InterPro" id="IPR004805">
    <property type="entry name" value="DnaE2/DnaE/PolC"/>
</dbReference>
<dbReference type="InterPro" id="IPR004365">
    <property type="entry name" value="NA-bd_OB_tRNA"/>
</dbReference>
<dbReference type="RefSeq" id="WP_148915859.1">
    <property type="nucleotide sequence ID" value="NZ_VSZS01000065.1"/>
</dbReference>
<dbReference type="Pfam" id="PF01336">
    <property type="entry name" value="tRNA_anti-codon"/>
    <property type="match status" value="1"/>
</dbReference>
<dbReference type="CDD" id="cd07433">
    <property type="entry name" value="PHP_PolIIIA_DnaE1"/>
    <property type="match status" value="1"/>
</dbReference>
<dbReference type="SMART" id="SM00481">
    <property type="entry name" value="POLIIIAc"/>
    <property type="match status" value="1"/>
</dbReference>
<evidence type="ECO:0000256" key="10">
    <source>
        <dbReference type="ARBA" id="ARBA00025611"/>
    </source>
</evidence>
<evidence type="ECO:0000256" key="5">
    <source>
        <dbReference type="ARBA" id="ARBA00022490"/>
    </source>
</evidence>